<feature type="region of interest" description="Disordered" evidence="6">
    <location>
        <begin position="647"/>
        <end position="682"/>
    </location>
</feature>
<reference evidence="10 11" key="1">
    <citation type="submission" date="2019-11" db="EMBL/GenBank/DDBJ databases">
        <title>FDA dAtabase for Regulatory Grade micrObial Sequences (FDA-ARGOS): Supporting development and validation of Infectious Disease Dx tests.</title>
        <authorList>
            <person name="Turner S."/>
            <person name="Byrd R."/>
            <person name="Tallon L."/>
            <person name="Sadzewicz L."/>
            <person name="Vavikolanu K."/>
            <person name="Mehta A."/>
            <person name="Aluvathingal J."/>
            <person name="Nadendla S."/>
            <person name="Myers T."/>
            <person name="Yan Y."/>
            <person name="Sichtig H."/>
        </authorList>
    </citation>
    <scope>NUCLEOTIDE SEQUENCE [LARGE SCALE GENOMIC DNA]</scope>
    <source>
        <strain evidence="10 11">FDAARGOS_741</strain>
    </source>
</reference>
<dbReference type="RefSeq" id="WP_155951652.1">
    <property type="nucleotide sequence ID" value="NZ_CP046314.1"/>
</dbReference>
<keyword evidence="7" id="KW-0472">Membrane</keyword>
<dbReference type="InterPro" id="IPR046473">
    <property type="entry name" value="Sgo0707-like_N2"/>
</dbReference>
<organism evidence="10 11">
    <name type="scientific">Gemella morbillorum</name>
    <dbReference type="NCBI Taxonomy" id="29391"/>
    <lineage>
        <taxon>Bacteria</taxon>
        <taxon>Bacillati</taxon>
        <taxon>Bacillota</taxon>
        <taxon>Bacilli</taxon>
        <taxon>Bacillales</taxon>
        <taxon>Gemellaceae</taxon>
        <taxon>Gemella</taxon>
    </lineage>
</organism>
<dbReference type="Pfam" id="PF18873">
    <property type="entry name" value="Sgo0707_N1"/>
    <property type="match status" value="1"/>
</dbReference>
<keyword evidence="7" id="KW-0812">Transmembrane</keyword>
<keyword evidence="5" id="KW-0572">Peptidoglycan-anchor</keyword>
<feature type="chain" id="PRO_5043055458" evidence="8">
    <location>
        <begin position="35"/>
        <end position="1087"/>
    </location>
</feature>
<protein>
    <submittedName>
        <fullName evidence="10">DUF11 domain-containing protein</fullName>
    </submittedName>
</protein>
<feature type="compositionally biased region" description="Low complexity" evidence="6">
    <location>
        <begin position="1045"/>
        <end position="1058"/>
    </location>
</feature>
<keyword evidence="11" id="KW-1185">Reference proteome</keyword>
<feature type="region of interest" description="Disordered" evidence="6">
    <location>
        <begin position="898"/>
        <end position="924"/>
    </location>
</feature>
<evidence type="ECO:0000256" key="2">
    <source>
        <dbReference type="ARBA" id="ARBA00022512"/>
    </source>
</evidence>
<evidence type="ECO:0000256" key="6">
    <source>
        <dbReference type="SAM" id="MobiDB-lite"/>
    </source>
</evidence>
<dbReference type="NCBIfam" id="TIGR01167">
    <property type="entry name" value="LPXTG_anchor"/>
    <property type="match status" value="1"/>
</dbReference>
<feature type="compositionally biased region" description="Pro residues" evidence="6">
    <location>
        <begin position="1031"/>
        <end position="1044"/>
    </location>
</feature>
<feature type="compositionally biased region" description="Low complexity" evidence="6">
    <location>
        <begin position="898"/>
        <end position="911"/>
    </location>
</feature>
<dbReference type="InterPro" id="IPR041030">
    <property type="entry name" value="SHIRT"/>
</dbReference>
<dbReference type="InterPro" id="IPR043630">
    <property type="entry name" value="Sgo0707_N1"/>
</dbReference>
<feature type="region of interest" description="Disordered" evidence="6">
    <location>
        <begin position="1015"/>
        <end position="1059"/>
    </location>
</feature>
<dbReference type="Pfam" id="PF18655">
    <property type="entry name" value="SHIRT"/>
    <property type="match status" value="1"/>
</dbReference>
<keyword evidence="2" id="KW-0134">Cell wall</keyword>
<feature type="signal peptide" evidence="8">
    <location>
        <begin position="1"/>
        <end position="34"/>
    </location>
</feature>
<evidence type="ECO:0000313" key="11">
    <source>
        <dbReference type="Proteomes" id="UP000425411"/>
    </source>
</evidence>
<evidence type="ECO:0000256" key="3">
    <source>
        <dbReference type="ARBA" id="ARBA00022525"/>
    </source>
</evidence>
<evidence type="ECO:0000313" key="10">
    <source>
        <dbReference type="EMBL" id="QGS08611.1"/>
    </source>
</evidence>
<feature type="compositionally biased region" description="Low complexity" evidence="6">
    <location>
        <begin position="647"/>
        <end position="669"/>
    </location>
</feature>
<comment type="subcellular location">
    <subcellularLocation>
        <location evidence="1">Secreted</location>
        <location evidence="1">Cell wall</location>
        <topology evidence="1">Peptidoglycan-anchor</topology>
    </subcellularLocation>
</comment>
<dbReference type="InterPro" id="IPR019931">
    <property type="entry name" value="LPXTG_anchor"/>
</dbReference>
<dbReference type="InterPro" id="IPR047589">
    <property type="entry name" value="DUF11_rpt"/>
</dbReference>
<dbReference type="Pfam" id="PF20623">
    <property type="entry name" value="Sgo0707_N2"/>
    <property type="match status" value="1"/>
</dbReference>
<feature type="domain" description="Gram-positive cocci surface proteins LPxTG" evidence="9">
    <location>
        <begin position="1056"/>
        <end position="1087"/>
    </location>
</feature>
<evidence type="ECO:0000259" key="9">
    <source>
        <dbReference type="PROSITE" id="PS50847"/>
    </source>
</evidence>
<feature type="region of interest" description="Disordered" evidence="6">
    <location>
        <begin position="768"/>
        <end position="803"/>
    </location>
</feature>
<evidence type="ECO:0000256" key="1">
    <source>
        <dbReference type="ARBA" id="ARBA00004168"/>
    </source>
</evidence>
<evidence type="ECO:0000256" key="8">
    <source>
        <dbReference type="SAM" id="SignalP"/>
    </source>
</evidence>
<feature type="transmembrane region" description="Helical" evidence="7">
    <location>
        <begin position="1060"/>
        <end position="1082"/>
    </location>
</feature>
<dbReference type="AlphaFoldDB" id="A0AAP9HCN5"/>
<dbReference type="PROSITE" id="PS50847">
    <property type="entry name" value="GRAM_POS_ANCHORING"/>
    <property type="match status" value="1"/>
</dbReference>
<accession>A0AAP9HCN5</accession>
<evidence type="ECO:0000256" key="7">
    <source>
        <dbReference type="SAM" id="Phobius"/>
    </source>
</evidence>
<name>A0AAP9HCN5_9BACL</name>
<dbReference type="Proteomes" id="UP000425411">
    <property type="component" value="Chromosome"/>
</dbReference>
<keyword evidence="3" id="KW-0964">Secreted</keyword>
<evidence type="ECO:0000256" key="4">
    <source>
        <dbReference type="ARBA" id="ARBA00022729"/>
    </source>
</evidence>
<feature type="compositionally biased region" description="Low complexity" evidence="6">
    <location>
        <begin position="768"/>
        <end position="790"/>
    </location>
</feature>
<sequence>MKKKINILLKMFMALSIIVWSIVSSLATSNTAKAKDAHAQQNRIERVKTDLDLSKLQLYQFSLKQENMQIINRGDSVIQGIVEPNTDSSGRKWTKSTVFLMKIDKSKGRQEQVFSNPLKLKFFNAGTVNGKQVDVYIDILEARFIRSSNDNGGGDAAFKDSSKTAVPFLTVDENWGQKSIQIQDYIWPNHPNLKYSLERAFNISVATKVTYKYADGTPMDLKVVMQPSDIDVTNSNTGVKEKFWLSQPETKIDKLVMNNANKLTELQEGGWTYWEHSRNITTEEKWKEHNETGFAVRSIDNTIQFSYTSAAVSGGLFGFYTELPEKAPKKTVDQETIPAEKDQEITYTGKFTSPRPGIDVIGDLRSLKMSDTFDERLDFKSLDVKLEGRTLTFEKDYSISKNGQTVVVEIINKELLGRSSQGKEYEIKYHTKTNDKIKNSGKDIQNRVTMIVDNVELHSNYVKTELLYKQTHEFKSLVPNKDLPKEVIDLTPGAVKGLKNGTVAKPVMPTKTSVVTTDGIWEFKNYDQNQKVVKGADVHFIGYWNFTPHTQPKKEVYTGNTTTNIDGQEVKAGQELTYAITYQNTTGEDRDVTVTDKIPAYTTFVSAEDGGRNENGTVTWNRNVKNGESFTFKFKVKVNGDVNGNKVDNVAKVNNGKNEYTTNETHNPTNPEPKKEVYTGNTTTNIDGQEVKAGQELTYAITYKNTTGEDRDVTVTDKIPAYTTFVSAEDGGRNENGTVTWNRNVKNGESFTFKFKVKVNGDVNGNKVDNVAKVNNGKNEYTTNETHNPTNPEPKKEVYTGNTTTNIDGQEVKAGQELTYAITYQNTTGEDRDVTVTDKIPAYTTFVSAEDGGRNENGTVTWNRNVKNGESFTFKFKVKVNGDVNGNKVDNVAKVNNGKNEYTTNETHNPTNPEPKKEVYTGNTTTNIDGQEVKAGQELTYAITYQNTTGEDRDVTVTDKIPAYTTFVSAEDGGRNENGTVTWNRNVKNGESFTFKFKVKVNDDVNGQRIDNVAKVNNGKNEYTTNETHNPTPPTPPVTPPDNPSVPNEPNNNSPLPNTGLAGIDVTGLGVVLAALGTVLYYRKRKN</sequence>
<dbReference type="Gene3D" id="2.60.40.740">
    <property type="match status" value="5"/>
</dbReference>
<keyword evidence="7" id="KW-1133">Transmembrane helix</keyword>
<dbReference type="NCBIfam" id="TIGR01451">
    <property type="entry name" value="B_ant_repeat"/>
    <property type="match status" value="4"/>
</dbReference>
<keyword evidence="4 8" id="KW-0732">Signal</keyword>
<evidence type="ECO:0000256" key="5">
    <source>
        <dbReference type="ARBA" id="ARBA00023088"/>
    </source>
</evidence>
<gene>
    <name evidence="10" type="ORF">FOC49_01290</name>
</gene>
<dbReference type="EMBL" id="CP046314">
    <property type="protein sequence ID" value="QGS08611.1"/>
    <property type="molecule type" value="Genomic_DNA"/>
</dbReference>
<proteinExistence type="predicted"/>